<evidence type="ECO:0000313" key="3">
    <source>
        <dbReference type="Proteomes" id="UP000001369"/>
    </source>
</evidence>
<organism evidence="2 3">
    <name type="scientific">Sulfurihydrogenibium azorense (strain DSM 15241 / OCM 825 / Az-Fu1)</name>
    <dbReference type="NCBI Taxonomy" id="204536"/>
    <lineage>
        <taxon>Bacteria</taxon>
        <taxon>Pseudomonadati</taxon>
        <taxon>Aquificota</taxon>
        <taxon>Aquificia</taxon>
        <taxon>Aquificales</taxon>
        <taxon>Hydrogenothermaceae</taxon>
        <taxon>Sulfurihydrogenibium</taxon>
    </lineage>
</organism>
<dbReference type="AlphaFoldDB" id="C1DUC6"/>
<accession>C1DUC6</accession>
<evidence type="ECO:0000313" key="2">
    <source>
        <dbReference type="EMBL" id="ACN98125.1"/>
    </source>
</evidence>
<gene>
    <name evidence="2" type="ordered locus">SULAZ_0728</name>
</gene>
<keyword evidence="3" id="KW-1185">Reference proteome</keyword>
<dbReference type="Proteomes" id="UP000001369">
    <property type="component" value="Chromosome"/>
</dbReference>
<protein>
    <recommendedName>
        <fullName evidence="4">Intracellular proteinase inhibitor BsuPI domain-containing protein</fullName>
    </recommendedName>
</protein>
<keyword evidence="1" id="KW-0732">Signal</keyword>
<evidence type="ECO:0008006" key="4">
    <source>
        <dbReference type="Google" id="ProtNLM"/>
    </source>
</evidence>
<proteinExistence type="predicted"/>
<reference evidence="2 3" key="1">
    <citation type="journal article" date="2009" name="J. Bacteriol.">
        <title>Complete and draft genome sequences of six members of the Aquificales.</title>
        <authorList>
            <person name="Reysenbach A.L."/>
            <person name="Hamamura N."/>
            <person name="Podar M."/>
            <person name="Griffiths E."/>
            <person name="Ferreira S."/>
            <person name="Hochstein R."/>
            <person name="Heidelberg J."/>
            <person name="Johnson J."/>
            <person name="Mead D."/>
            <person name="Pohorille A."/>
            <person name="Sarmiento M."/>
            <person name="Schweighofer K."/>
            <person name="Seshadri R."/>
            <person name="Voytek M.A."/>
        </authorList>
    </citation>
    <scope>NUCLEOTIDE SEQUENCE [LARGE SCALE GENOMIC DNA]</scope>
    <source>
        <strain evidence="3">Az-Fu1 / DSM 15241 / OCM 825</strain>
    </source>
</reference>
<evidence type="ECO:0000256" key="1">
    <source>
        <dbReference type="SAM" id="SignalP"/>
    </source>
</evidence>
<dbReference type="STRING" id="204536.SULAZ_0728"/>
<sequence>MRLLIILALTILNLSFAMSEKQDKTVIKVESKPQIKEEEEKIENVKFYTERSTYKKGENVCFVLENNSNNEILLPSTAPYAIFEKEKPEVAIFSPVAAQIIVVLKPKEKKQWCWNQKDIEGKEVSSGNYIVRITIFDKSGKKYFLKSEFSIKL</sequence>
<feature type="signal peptide" evidence="1">
    <location>
        <begin position="1"/>
        <end position="19"/>
    </location>
</feature>
<dbReference type="Gene3D" id="2.60.40.4070">
    <property type="match status" value="1"/>
</dbReference>
<dbReference type="HOGENOM" id="CLU_1712324_0_0_0"/>
<feature type="chain" id="PRO_5002908855" description="Intracellular proteinase inhibitor BsuPI domain-containing protein" evidence="1">
    <location>
        <begin position="20"/>
        <end position="153"/>
    </location>
</feature>
<dbReference type="RefSeq" id="WP_012673451.1">
    <property type="nucleotide sequence ID" value="NC_012438.1"/>
</dbReference>
<name>C1DUC6_SULAA</name>
<dbReference type="KEGG" id="saf:SULAZ_0728"/>
<dbReference type="EMBL" id="CP001229">
    <property type="protein sequence ID" value="ACN98125.1"/>
    <property type="molecule type" value="Genomic_DNA"/>
</dbReference>
<dbReference type="OrthoDB" id="15242at2"/>